<feature type="compositionally biased region" description="Basic residues" evidence="1">
    <location>
        <begin position="102"/>
        <end position="114"/>
    </location>
</feature>
<dbReference type="AlphaFoldDB" id="A0A5B8LG51"/>
<evidence type="ECO:0000313" key="2">
    <source>
        <dbReference type="EMBL" id="QDZ06889.1"/>
    </source>
</evidence>
<organism evidence="2 3">
    <name type="scientific">Sphingomonas panacisoli</name>
    <dbReference type="NCBI Taxonomy" id="1813879"/>
    <lineage>
        <taxon>Bacteria</taxon>
        <taxon>Pseudomonadati</taxon>
        <taxon>Pseudomonadota</taxon>
        <taxon>Alphaproteobacteria</taxon>
        <taxon>Sphingomonadales</taxon>
        <taxon>Sphingomonadaceae</taxon>
        <taxon>Sphingomonas</taxon>
    </lineage>
</organism>
<evidence type="ECO:0000313" key="3">
    <source>
        <dbReference type="Proteomes" id="UP000315673"/>
    </source>
</evidence>
<feature type="region of interest" description="Disordered" evidence="1">
    <location>
        <begin position="88"/>
        <end position="114"/>
    </location>
</feature>
<dbReference type="RefSeq" id="WP_146569973.1">
    <property type="nucleotide sequence ID" value="NZ_CP042306.1"/>
</dbReference>
<dbReference type="EMBL" id="CP042306">
    <property type="protein sequence ID" value="QDZ06889.1"/>
    <property type="molecule type" value="Genomic_DNA"/>
</dbReference>
<sequence>MELKGSSLLSWPFLSHRTIAEIDDDTALAEETIGLTPQLVPTDELSRRVLALARTYPDWGATRIAEVIGRNDAYVRTVARLNRLSLPRSPYGAHQSAGRDYMRKKRRKRLDRGN</sequence>
<gene>
    <name evidence="2" type="ORF">FPZ24_04855</name>
</gene>
<keyword evidence="3" id="KW-1185">Reference proteome</keyword>
<accession>A0A5B8LG51</accession>
<dbReference type="Proteomes" id="UP000315673">
    <property type="component" value="Chromosome"/>
</dbReference>
<name>A0A5B8LG51_9SPHN</name>
<dbReference type="KEGG" id="spai:FPZ24_04855"/>
<reference evidence="2 3" key="1">
    <citation type="submission" date="2019-07" db="EMBL/GenBank/DDBJ databases">
        <title>Full genome sequence of Sphingomonas sp. 4R-6-7(HKS19).</title>
        <authorList>
            <person name="Im W.-T."/>
        </authorList>
    </citation>
    <scope>NUCLEOTIDE SEQUENCE [LARGE SCALE GENOMIC DNA]</scope>
    <source>
        <strain evidence="2 3">HKS19</strain>
    </source>
</reference>
<proteinExistence type="predicted"/>
<protein>
    <submittedName>
        <fullName evidence="2">Uncharacterized protein</fullName>
    </submittedName>
</protein>
<evidence type="ECO:0000256" key="1">
    <source>
        <dbReference type="SAM" id="MobiDB-lite"/>
    </source>
</evidence>